<feature type="non-terminal residue" evidence="3">
    <location>
        <position position="1"/>
    </location>
</feature>
<dbReference type="Gene3D" id="2.120.10.30">
    <property type="entry name" value="TolB, C-terminal domain"/>
    <property type="match status" value="1"/>
</dbReference>
<dbReference type="Gene3D" id="3.20.20.140">
    <property type="entry name" value="Metal-dependent hydrolases"/>
    <property type="match status" value="2"/>
</dbReference>
<dbReference type="SUPFAM" id="SSF51556">
    <property type="entry name" value="Metallo-dependent hydrolases"/>
    <property type="match status" value="1"/>
</dbReference>
<protein>
    <submittedName>
        <fullName evidence="3">Amidohydrolase</fullName>
    </submittedName>
</protein>
<evidence type="ECO:0000256" key="1">
    <source>
        <dbReference type="SAM" id="MobiDB-lite"/>
    </source>
</evidence>
<name>A0A855WYC9_9BACT</name>
<dbReference type="InterPro" id="IPR032466">
    <property type="entry name" value="Metal_Hydrolase"/>
</dbReference>
<gene>
    <name evidence="3" type="ORF">C3F09_09000</name>
</gene>
<dbReference type="InterPro" id="IPR011059">
    <property type="entry name" value="Metal-dep_hydrolase_composite"/>
</dbReference>
<evidence type="ECO:0000259" key="2">
    <source>
        <dbReference type="Pfam" id="PF01979"/>
    </source>
</evidence>
<dbReference type="InterPro" id="IPR006680">
    <property type="entry name" value="Amidohydro-rel"/>
</dbReference>
<proteinExistence type="predicted"/>
<evidence type="ECO:0000313" key="4">
    <source>
        <dbReference type="Proteomes" id="UP000250918"/>
    </source>
</evidence>
<accession>A0A855WYC9</accession>
<keyword evidence="3" id="KW-0378">Hydrolase</keyword>
<dbReference type="PANTHER" id="PTHR43135:SF3">
    <property type="entry name" value="ALPHA-D-RIBOSE 1-METHYLPHOSPHONATE 5-TRIPHOSPHATE DIPHOSPHATASE"/>
    <property type="match status" value="1"/>
</dbReference>
<reference evidence="3 4" key="1">
    <citation type="journal article" date="2018" name="ISME J.">
        <title>A methanotrophic archaeon couples anaerobic oxidation of methane to Fe(III) reduction.</title>
        <authorList>
            <person name="Cai C."/>
            <person name="Leu A.O."/>
            <person name="Xie G.J."/>
            <person name="Guo J."/>
            <person name="Feng Y."/>
            <person name="Zhao J.X."/>
            <person name="Tyson G.W."/>
            <person name="Yuan Z."/>
            <person name="Hu S."/>
        </authorList>
    </citation>
    <scope>NUCLEOTIDE SEQUENCE [LARGE SCALE GENOMIC DNA]</scope>
    <source>
        <strain evidence="3">FeB_12</strain>
    </source>
</reference>
<dbReference type="Pfam" id="PF01979">
    <property type="entry name" value="Amidohydro_1"/>
    <property type="match status" value="1"/>
</dbReference>
<dbReference type="InterPro" id="IPR011659">
    <property type="entry name" value="WD40"/>
</dbReference>
<feature type="domain" description="Amidohydrolase-related" evidence="2">
    <location>
        <begin position="594"/>
        <end position="658"/>
    </location>
</feature>
<sequence>DPATGKRFRITRQTDEYEFAPSLSPDGRSVVYVTWNDTLGGQIKAVNLDGSQPRTLVARPGHYVTANFSPDGKWVVYQRGDGDGLRGRLWQEDRGIYVVDALGKGQPRLVTRDGYSPCFSKTGERIYLHSYDGDKAALVSVDLLGSDRRVHVTSERAVDFRLSPDENWLAFQELWQTYVCPFPHMAAPLAVAPEMTDLPVRKLSTDGGTYLSWSPDSRIVRWSLGPELFESTVDSLFSGSKSVASDSPVKPEPAKPRVTQLGWNEPADIPSTDLYLVGARVLPMQDLSVISDGVVHVKGNRIAEVGSRDQVKIPVGAKTIDIAGKTLMPGLIDIHAHPGSSGNSMYAHQNWSFLANLAFGVTTMEDPSNNSEMIFACAELMNQGKMLSPRIFSTGTILYGAEGNFKTVINKYRDAVSAIKRTAAWGATLVKSYNQPRREQRQMIIKAGRELGIMVVPEGASSLHMDMSMLLDGHTTIEHPVPVAPLYDPELRLLGRFGTGYTPTLIVGYGGLWGENYWYQHYDVWKNERLSRFTPRSVLDPRSIRRIMAPDEEYHQFALSKVATEILHRGGNVELGAHGQLNGLGAHWELWMLQQGGMTNHEALRCATWMGARSIGLDGELGSIQPGKLADLIVIDGDPITDIHQTENVLYTMVNGRLYDARTLDQLEPNRVTLPKGPNLDGILGTDVHTSCVGE</sequence>
<dbReference type="EMBL" id="PQAP01000142">
    <property type="protein sequence ID" value="PWB70529.1"/>
    <property type="molecule type" value="Genomic_DNA"/>
</dbReference>
<organism evidence="3 4">
    <name type="scientific">candidate division GN15 bacterium</name>
    <dbReference type="NCBI Taxonomy" id="2072418"/>
    <lineage>
        <taxon>Bacteria</taxon>
        <taxon>candidate division GN15</taxon>
    </lineage>
</organism>
<dbReference type="SUPFAM" id="SSF69304">
    <property type="entry name" value="Tricorn protease N-terminal domain"/>
    <property type="match status" value="1"/>
</dbReference>
<comment type="caution">
    <text evidence="3">The sequence shown here is derived from an EMBL/GenBank/DDBJ whole genome shotgun (WGS) entry which is preliminary data.</text>
</comment>
<dbReference type="Gene3D" id="2.30.40.10">
    <property type="entry name" value="Urease, subunit C, domain 1"/>
    <property type="match status" value="2"/>
</dbReference>
<dbReference type="PANTHER" id="PTHR43135">
    <property type="entry name" value="ALPHA-D-RIBOSE 1-METHYLPHOSPHONATE 5-TRIPHOSPHATE DIPHOSPHATASE"/>
    <property type="match status" value="1"/>
</dbReference>
<dbReference type="InterPro" id="IPR051781">
    <property type="entry name" value="Metallo-dep_Hydrolase"/>
</dbReference>
<dbReference type="Proteomes" id="UP000250918">
    <property type="component" value="Unassembled WGS sequence"/>
</dbReference>
<dbReference type="AlphaFoldDB" id="A0A855WYC9"/>
<dbReference type="InterPro" id="IPR011042">
    <property type="entry name" value="6-blade_b-propeller_TolB-like"/>
</dbReference>
<dbReference type="SUPFAM" id="SSF51338">
    <property type="entry name" value="Composite domain of metallo-dependent hydrolases"/>
    <property type="match status" value="1"/>
</dbReference>
<dbReference type="Pfam" id="PF07676">
    <property type="entry name" value="PD40"/>
    <property type="match status" value="2"/>
</dbReference>
<dbReference type="GO" id="GO:0016810">
    <property type="term" value="F:hydrolase activity, acting on carbon-nitrogen (but not peptide) bonds"/>
    <property type="evidence" value="ECO:0007669"/>
    <property type="project" value="InterPro"/>
</dbReference>
<feature type="region of interest" description="Disordered" evidence="1">
    <location>
        <begin position="242"/>
        <end position="263"/>
    </location>
</feature>
<evidence type="ECO:0000313" key="3">
    <source>
        <dbReference type="EMBL" id="PWB70529.1"/>
    </source>
</evidence>